<keyword evidence="1" id="KW-0677">Repeat</keyword>
<feature type="repeat" description="Cell wall-binding" evidence="2">
    <location>
        <begin position="46"/>
        <end position="65"/>
    </location>
</feature>
<dbReference type="PROSITE" id="PS51170">
    <property type="entry name" value="CW"/>
    <property type="match status" value="1"/>
</dbReference>
<dbReference type="SUPFAM" id="SSF69360">
    <property type="entry name" value="Cell wall binding repeat"/>
    <property type="match status" value="1"/>
</dbReference>
<dbReference type="Proteomes" id="UP000268059">
    <property type="component" value="Chromosome"/>
</dbReference>
<dbReference type="Pfam" id="PF19127">
    <property type="entry name" value="Choline_bind_3"/>
    <property type="match status" value="1"/>
</dbReference>
<dbReference type="OrthoDB" id="9808890at2"/>
<dbReference type="EMBL" id="AP019309">
    <property type="protein sequence ID" value="BBH26134.1"/>
    <property type="molecule type" value="Genomic_DNA"/>
</dbReference>
<evidence type="ECO:0000256" key="3">
    <source>
        <dbReference type="SAM" id="SignalP"/>
    </source>
</evidence>
<dbReference type="KEGG" id="ebm:SG0102_10680"/>
<evidence type="ECO:0000256" key="1">
    <source>
        <dbReference type="ARBA" id="ARBA00022737"/>
    </source>
</evidence>
<gene>
    <name evidence="4" type="ORF">SG0102_10680</name>
</gene>
<accession>A0A3G9JTC3</accession>
<organism evidence="4 5">
    <name type="scientific">Intestinibaculum porci</name>
    <dbReference type="NCBI Taxonomy" id="2487118"/>
    <lineage>
        <taxon>Bacteria</taxon>
        <taxon>Bacillati</taxon>
        <taxon>Bacillota</taxon>
        <taxon>Erysipelotrichia</taxon>
        <taxon>Erysipelotrichales</taxon>
        <taxon>Erysipelotrichaceae</taxon>
        <taxon>Intestinibaculum</taxon>
    </lineage>
</organism>
<evidence type="ECO:0000313" key="5">
    <source>
        <dbReference type="Proteomes" id="UP000268059"/>
    </source>
</evidence>
<proteinExistence type="predicted"/>
<evidence type="ECO:0000313" key="4">
    <source>
        <dbReference type="EMBL" id="BBH26134.1"/>
    </source>
</evidence>
<keyword evidence="3" id="KW-0732">Signal</keyword>
<keyword evidence="5" id="KW-1185">Reference proteome</keyword>
<sequence length="294" mass="33451">MKSFTLGALAVMMTLSMSPVYAKAKKVNGFQKVGNSYYYYKKKKKVTGLQKISGQTYYFAKNGKMASGMQTIGKKVYYFKKAKNGKAPLQKGKIFYSVGNKKGNAAILETLVKSSYKNTNSREKNLKIAYDYLMKKMSYGGWSFEPSYKNGWYNNVADELVNDNNYQGKCWDYAAMTTLAAKAVGYNRNGYSVYAINGKQNLEQTDLTTHAYTIVHDNKANKDYILDGVFDDRGGHYNSQTAQYFMQEYVNVSDNFYRLARETNVPVDVNGHYVLPTENTDVNSFVYQELGRHK</sequence>
<reference evidence="4 5" key="1">
    <citation type="submission" date="2018-11" db="EMBL/GenBank/DDBJ databases">
        <title>Novel Erysipelotrichaceae bacterium isolated from small intestine of a swine.</title>
        <authorList>
            <person name="Kim J.S."/>
            <person name="Choe H."/>
            <person name="Lee Y.R."/>
            <person name="Kim K.M."/>
            <person name="Park D.S."/>
        </authorList>
    </citation>
    <scope>NUCLEOTIDE SEQUENCE [LARGE SCALE GENOMIC DNA]</scope>
    <source>
        <strain evidence="4 5">SG0102</strain>
    </source>
</reference>
<evidence type="ECO:0008006" key="6">
    <source>
        <dbReference type="Google" id="ProtNLM"/>
    </source>
</evidence>
<feature type="chain" id="PRO_5039165712" description="Transglutaminase-like domain-containing protein" evidence="3">
    <location>
        <begin position="23"/>
        <end position="294"/>
    </location>
</feature>
<protein>
    <recommendedName>
        <fullName evidence="6">Transglutaminase-like domain-containing protein</fullName>
    </recommendedName>
</protein>
<dbReference type="RefSeq" id="WP_125119039.1">
    <property type="nucleotide sequence ID" value="NZ_AP019309.1"/>
</dbReference>
<dbReference type="InParanoid" id="A0A3G9JTC3"/>
<feature type="signal peptide" evidence="3">
    <location>
        <begin position="1"/>
        <end position="22"/>
    </location>
</feature>
<name>A0A3G9JTC3_9FIRM</name>
<dbReference type="AlphaFoldDB" id="A0A3G9JTC3"/>
<evidence type="ECO:0000256" key="2">
    <source>
        <dbReference type="PROSITE-ProRule" id="PRU00591"/>
    </source>
</evidence>
<dbReference type="Gene3D" id="2.10.270.10">
    <property type="entry name" value="Cholin Binding"/>
    <property type="match status" value="1"/>
</dbReference>
<dbReference type="InterPro" id="IPR018337">
    <property type="entry name" value="Cell_wall/Cho-bd_repeat"/>
</dbReference>